<accession>A0A6A4H289</accession>
<feature type="transmembrane region" description="Helical" evidence="1">
    <location>
        <begin position="232"/>
        <end position="248"/>
    </location>
</feature>
<dbReference type="EMBL" id="ML769629">
    <property type="protein sequence ID" value="KAE9391297.1"/>
    <property type="molecule type" value="Genomic_DNA"/>
</dbReference>
<protein>
    <submittedName>
        <fullName evidence="2">Uncharacterized protein</fullName>
    </submittedName>
</protein>
<keyword evidence="1" id="KW-0812">Transmembrane</keyword>
<gene>
    <name evidence="2" type="ORF">BT96DRAFT_1061106</name>
</gene>
<proteinExistence type="predicted"/>
<feature type="transmembrane region" description="Helical" evidence="1">
    <location>
        <begin position="188"/>
        <end position="212"/>
    </location>
</feature>
<feature type="transmembrane region" description="Helical" evidence="1">
    <location>
        <begin position="93"/>
        <end position="114"/>
    </location>
</feature>
<feature type="transmembrane region" description="Helical" evidence="1">
    <location>
        <begin position="12"/>
        <end position="39"/>
    </location>
</feature>
<dbReference type="OrthoDB" id="2744793at2759"/>
<dbReference type="Proteomes" id="UP000799118">
    <property type="component" value="Unassembled WGS sequence"/>
</dbReference>
<dbReference type="AlphaFoldDB" id="A0A6A4H289"/>
<keyword evidence="1" id="KW-1133">Transmembrane helix</keyword>
<evidence type="ECO:0000313" key="3">
    <source>
        <dbReference type="Proteomes" id="UP000799118"/>
    </source>
</evidence>
<keyword evidence="1" id="KW-0472">Membrane</keyword>
<feature type="transmembrane region" description="Helical" evidence="1">
    <location>
        <begin position="146"/>
        <end position="168"/>
    </location>
</feature>
<evidence type="ECO:0000313" key="2">
    <source>
        <dbReference type="EMBL" id="KAE9391297.1"/>
    </source>
</evidence>
<feature type="transmembrane region" description="Helical" evidence="1">
    <location>
        <begin position="59"/>
        <end position="81"/>
    </location>
</feature>
<sequence>MSLGETETLSLRFAFTVLAVSTNIAFNLILVKFGLLVPLSEGLIAQEMTATSKAVVMDILSVWSENFIILIADIAIVWRAWVLWQENRLIKWMLLIILLADIGGLFCHISLTYIDIGDYLGAVIADAVLDTKADISLNDNTVTMDWLSIALNLTVNIVATLLIAHRAWTHHQSVCVILRNKKTQVEAILLLMVESGAIFGVLQVANIVFNALEIHAANFSPVDNAYSFLEELYMYSAALNPVALVILIQTGNTYEQSFHLEDGPSLEINSVLIIT</sequence>
<keyword evidence="3" id="KW-1185">Reference proteome</keyword>
<name>A0A6A4H289_9AGAR</name>
<evidence type="ECO:0000256" key="1">
    <source>
        <dbReference type="SAM" id="Phobius"/>
    </source>
</evidence>
<reference evidence="2" key="1">
    <citation type="journal article" date="2019" name="Environ. Microbiol.">
        <title>Fungal ecological strategies reflected in gene transcription - a case study of two litter decomposers.</title>
        <authorList>
            <person name="Barbi F."/>
            <person name="Kohler A."/>
            <person name="Barry K."/>
            <person name="Baskaran P."/>
            <person name="Daum C."/>
            <person name="Fauchery L."/>
            <person name="Ihrmark K."/>
            <person name="Kuo A."/>
            <person name="LaButti K."/>
            <person name="Lipzen A."/>
            <person name="Morin E."/>
            <person name="Grigoriev I.V."/>
            <person name="Henrissat B."/>
            <person name="Lindahl B."/>
            <person name="Martin F."/>
        </authorList>
    </citation>
    <scope>NUCLEOTIDE SEQUENCE</scope>
    <source>
        <strain evidence="2">JB14</strain>
    </source>
</reference>
<organism evidence="2 3">
    <name type="scientific">Gymnopus androsaceus JB14</name>
    <dbReference type="NCBI Taxonomy" id="1447944"/>
    <lineage>
        <taxon>Eukaryota</taxon>
        <taxon>Fungi</taxon>
        <taxon>Dikarya</taxon>
        <taxon>Basidiomycota</taxon>
        <taxon>Agaricomycotina</taxon>
        <taxon>Agaricomycetes</taxon>
        <taxon>Agaricomycetidae</taxon>
        <taxon>Agaricales</taxon>
        <taxon>Marasmiineae</taxon>
        <taxon>Omphalotaceae</taxon>
        <taxon>Gymnopus</taxon>
    </lineage>
</organism>